<reference evidence="2" key="2">
    <citation type="journal article" date="2014" name="ISME J.">
        <title>Microbial stratification in low pH oxic and suboxic macroscopic growths along an acid mine drainage.</title>
        <authorList>
            <person name="Mendez-Garcia C."/>
            <person name="Mesa V."/>
            <person name="Sprenger R.R."/>
            <person name="Richter M."/>
            <person name="Diez M.S."/>
            <person name="Solano J."/>
            <person name="Bargiela R."/>
            <person name="Golyshina O.V."/>
            <person name="Manteca A."/>
            <person name="Ramos J.L."/>
            <person name="Gallego J.R."/>
            <person name="Llorente I."/>
            <person name="Martins Dos Santos V.A."/>
            <person name="Jensen O.N."/>
            <person name="Pelaez A.I."/>
            <person name="Sanchez J."/>
            <person name="Ferrer M."/>
        </authorList>
    </citation>
    <scope>NUCLEOTIDE SEQUENCE</scope>
</reference>
<dbReference type="GO" id="GO:0005829">
    <property type="term" value="C:cytosol"/>
    <property type="evidence" value="ECO:0007669"/>
    <property type="project" value="TreeGrafter"/>
</dbReference>
<dbReference type="InterPro" id="IPR045570">
    <property type="entry name" value="Metalloprtase-TldD/E_cen_dom"/>
</dbReference>
<name>T1BRX0_9ZZZZ</name>
<sequence>MVRTHELYPVTKEGLVLPTDVRRELLSEADRTARAYDHRVKQVMVSLATEVKSVLTVREDGQLSTDLRPLYRFNITVIAQSEKNRQTGSYGFGGRVPFSDIPDLERIRMGAREAARQAIVNLDARDCPSGTMPVVLGPGWPGILLHEAVGHGLEGDFN</sequence>
<dbReference type="SUPFAM" id="SSF111283">
    <property type="entry name" value="Putative modulator of DNA gyrase, PmbA/TldD"/>
    <property type="match status" value="1"/>
</dbReference>
<feature type="domain" description="Metalloprotease TldD/E central" evidence="1">
    <location>
        <begin position="18"/>
        <end position="122"/>
    </location>
</feature>
<protein>
    <submittedName>
        <fullName evidence="2">Peptidase U62, modulator of DNA gyrase</fullName>
    </submittedName>
</protein>
<proteinExistence type="predicted"/>
<dbReference type="GO" id="GO:0006508">
    <property type="term" value="P:proteolysis"/>
    <property type="evidence" value="ECO:0007669"/>
    <property type="project" value="InterPro"/>
</dbReference>
<comment type="caution">
    <text evidence="2">The sequence shown here is derived from an EMBL/GenBank/DDBJ whole genome shotgun (WGS) entry which is preliminary data.</text>
</comment>
<dbReference type="InterPro" id="IPR036059">
    <property type="entry name" value="TldD/PmbA_sf"/>
</dbReference>
<gene>
    <name evidence="2" type="ORF">B1B_04521</name>
</gene>
<dbReference type="EMBL" id="AUZY01002825">
    <property type="protein sequence ID" value="EQD71328.1"/>
    <property type="molecule type" value="Genomic_DNA"/>
</dbReference>
<dbReference type="Pfam" id="PF19290">
    <property type="entry name" value="PmbA_TldD_2nd"/>
    <property type="match status" value="1"/>
</dbReference>
<evidence type="ECO:0000259" key="1">
    <source>
        <dbReference type="Pfam" id="PF19290"/>
    </source>
</evidence>
<accession>T1BRX0</accession>
<dbReference type="Gene3D" id="3.30.2290.10">
    <property type="entry name" value="PmbA/TldD superfamily"/>
    <property type="match status" value="1"/>
</dbReference>
<evidence type="ECO:0000313" key="2">
    <source>
        <dbReference type="EMBL" id="EQD71328.1"/>
    </source>
</evidence>
<dbReference type="PANTHER" id="PTHR30624:SF4">
    <property type="entry name" value="METALLOPROTEASE TLDD"/>
    <property type="match status" value="1"/>
</dbReference>
<organism evidence="2">
    <name type="scientific">mine drainage metagenome</name>
    <dbReference type="NCBI Taxonomy" id="410659"/>
    <lineage>
        <taxon>unclassified sequences</taxon>
        <taxon>metagenomes</taxon>
        <taxon>ecological metagenomes</taxon>
    </lineage>
</organism>
<dbReference type="InterPro" id="IPR051463">
    <property type="entry name" value="Peptidase_U62_metallo"/>
</dbReference>
<dbReference type="GO" id="GO:0008237">
    <property type="term" value="F:metallopeptidase activity"/>
    <property type="evidence" value="ECO:0007669"/>
    <property type="project" value="InterPro"/>
</dbReference>
<dbReference type="AlphaFoldDB" id="T1BRX0"/>
<dbReference type="PANTHER" id="PTHR30624">
    <property type="entry name" value="UNCHARACTERIZED PROTEIN TLDD AND PMBA"/>
    <property type="match status" value="1"/>
</dbReference>
<dbReference type="InterPro" id="IPR035068">
    <property type="entry name" value="TldD/PmbA_N"/>
</dbReference>
<reference evidence="2" key="1">
    <citation type="submission" date="2013-08" db="EMBL/GenBank/DDBJ databases">
        <authorList>
            <person name="Mendez C."/>
            <person name="Richter M."/>
            <person name="Ferrer M."/>
            <person name="Sanchez J."/>
        </authorList>
    </citation>
    <scope>NUCLEOTIDE SEQUENCE</scope>
</reference>
<feature type="non-terminal residue" evidence="2">
    <location>
        <position position="158"/>
    </location>
</feature>